<organism evidence="2 3">
    <name type="scientific">Effrenium voratum</name>
    <dbReference type="NCBI Taxonomy" id="2562239"/>
    <lineage>
        <taxon>Eukaryota</taxon>
        <taxon>Sar</taxon>
        <taxon>Alveolata</taxon>
        <taxon>Dinophyceae</taxon>
        <taxon>Suessiales</taxon>
        <taxon>Symbiodiniaceae</taxon>
        <taxon>Effrenium</taxon>
    </lineage>
</organism>
<proteinExistence type="predicted"/>
<feature type="region of interest" description="Disordered" evidence="1">
    <location>
        <begin position="1"/>
        <end position="20"/>
    </location>
</feature>
<accession>A0AA36IML6</accession>
<evidence type="ECO:0000313" key="3">
    <source>
        <dbReference type="Proteomes" id="UP001178507"/>
    </source>
</evidence>
<feature type="region of interest" description="Disordered" evidence="1">
    <location>
        <begin position="332"/>
        <end position="351"/>
    </location>
</feature>
<evidence type="ECO:0000256" key="1">
    <source>
        <dbReference type="SAM" id="MobiDB-lite"/>
    </source>
</evidence>
<protein>
    <submittedName>
        <fullName evidence="2">Uncharacterized protein</fullName>
    </submittedName>
</protein>
<sequence length="456" mass="50887">MAAAAEFQPEAWEARREDDDEFMPRHWEAGAPPAVLLPHQGPLAGPQDDEFVPAVWQGQSLTQHPPPLLGPSRARGGKRKVASLDESCWCPGQPGAPQAGPERASPEHGNSYQRNGCNPDRIREVLSHPQAQCRCRRLCHTRLSQRRILAVCRAFWQMSDAERAHMLRAVYFAAAGPDPAGRAGSEESESHESRCKRQWQLCGQQVCLSNFACILGTSQSSIWKQIYGQPDRRAGSLSARFTQATAASMAVDWWLWELYNSAAEPLPDHPKPKKAVKTSSASHFWMDEPWLRPGDRVASEVASEGSSDEFQPEDLGIGWVHPPYEGILAPGNGNAGDHASCAEHGDGGDQTSLKWSPDHPVVDQLSAWTVASQRPSIGLPVRYLQHTTLHSLYWLFTASWDTIKEHLPSGATKQAKDGPPSYRTFCARWKCWRRYIRIRKRSQHAQCTICWDLHTC</sequence>
<feature type="region of interest" description="Disordered" evidence="1">
    <location>
        <begin position="91"/>
        <end position="112"/>
    </location>
</feature>
<comment type="caution">
    <text evidence="2">The sequence shown here is derived from an EMBL/GenBank/DDBJ whole genome shotgun (WGS) entry which is preliminary data.</text>
</comment>
<name>A0AA36IML6_9DINO</name>
<gene>
    <name evidence="2" type="ORF">EVOR1521_LOCUS15676</name>
</gene>
<dbReference type="AlphaFoldDB" id="A0AA36IML6"/>
<dbReference type="Proteomes" id="UP001178507">
    <property type="component" value="Unassembled WGS sequence"/>
</dbReference>
<keyword evidence="3" id="KW-1185">Reference proteome</keyword>
<feature type="compositionally biased region" description="Low complexity" evidence="1">
    <location>
        <begin position="91"/>
        <end position="101"/>
    </location>
</feature>
<dbReference type="EMBL" id="CAUJNA010002024">
    <property type="protein sequence ID" value="CAJ1390193.1"/>
    <property type="molecule type" value="Genomic_DNA"/>
</dbReference>
<reference evidence="2" key="1">
    <citation type="submission" date="2023-08" db="EMBL/GenBank/DDBJ databases">
        <authorList>
            <person name="Chen Y."/>
            <person name="Shah S."/>
            <person name="Dougan E. K."/>
            <person name="Thang M."/>
            <person name="Chan C."/>
        </authorList>
    </citation>
    <scope>NUCLEOTIDE SEQUENCE</scope>
</reference>
<evidence type="ECO:0000313" key="2">
    <source>
        <dbReference type="EMBL" id="CAJ1390193.1"/>
    </source>
</evidence>